<organism evidence="13 14">
    <name type="scientific">Cryptococcus floricola</name>
    <dbReference type="NCBI Taxonomy" id="2591691"/>
    <lineage>
        <taxon>Eukaryota</taxon>
        <taxon>Fungi</taxon>
        <taxon>Dikarya</taxon>
        <taxon>Basidiomycota</taxon>
        <taxon>Agaricomycotina</taxon>
        <taxon>Tremellomycetes</taxon>
        <taxon>Tremellales</taxon>
        <taxon>Cryptococcaceae</taxon>
        <taxon>Cryptococcus</taxon>
    </lineage>
</organism>
<dbReference type="Gene3D" id="3.40.970.10">
    <property type="entry name" value="Ribonuclease H1, N-terminal domain"/>
    <property type="match status" value="2"/>
</dbReference>
<feature type="compositionally biased region" description="Polar residues" evidence="11">
    <location>
        <begin position="69"/>
        <end position="81"/>
    </location>
</feature>
<evidence type="ECO:0000256" key="5">
    <source>
        <dbReference type="ARBA" id="ARBA00017721"/>
    </source>
</evidence>
<dbReference type="EMBL" id="NIDF01000378">
    <property type="protein sequence ID" value="TYJ51158.1"/>
    <property type="molecule type" value="Genomic_DNA"/>
</dbReference>
<dbReference type="InterPro" id="IPR011320">
    <property type="entry name" value="RNase_H1_N"/>
</dbReference>
<feature type="domain" description="Ribonuclease H1 N-terminal" evidence="12">
    <location>
        <begin position="26"/>
        <end position="68"/>
    </location>
</feature>
<feature type="compositionally biased region" description="Polar residues" evidence="11">
    <location>
        <begin position="1"/>
        <end position="18"/>
    </location>
</feature>
<dbReference type="AlphaFoldDB" id="A0A5D3AKH7"/>
<protein>
    <recommendedName>
        <fullName evidence="5">Ribonuclease H</fullName>
        <ecNumber evidence="4">3.1.26.4</ecNumber>
    </recommendedName>
</protein>
<dbReference type="Proteomes" id="UP000322245">
    <property type="component" value="Unassembled WGS sequence"/>
</dbReference>
<evidence type="ECO:0000256" key="3">
    <source>
        <dbReference type="ARBA" id="ARBA00005300"/>
    </source>
</evidence>
<evidence type="ECO:0000259" key="12">
    <source>
        <dbReference type="Pfam" id="PF01693"/>
    </source>
</evidence>
<evidence type="ECO:0000256" key="6">
    <source>
        <dbReference type="ARBA" id="ARBA00022722"/>
    </source>
</evidence>
<dbReference type="SUPFAM" id="SSF55658">
    <property type="entry name" value="L9 N-domain-like"/>
    <property type="match status" value="2"/>
</dbReference>
<comment type="function">
    <text evidence="2">Endonuclease that specifically degrades the RNA of RNA-DNA hybrids.</text>
</comment>
<feature type="non-terminal residue" evidence="13">
    <location>
        <position position="212"/>
    </location>
</feature>
<dbReference type="InterPro" id="IPR009027">
    <property type="entry name" value="Ribosomal_bL9/RNase_H1_N"/>
</dbReference>
<proteinExistence type="inferred from homology"/>
<evidence type="ECO:0000256" key="8">
    <source>
        <dbReference type="ARBA" id="ARBA00022759"/>
    </source>
</evidence>
<dbReference type="Pfam" id="PF01693">
    <property type="entry name" value="Cauli_VI"/>
    <property type="match status" value="2"/>
</dbReference>
<keyword evidence="9" id="KW-0378">Hydrolase</keyword>
<dbReference type="FunFam" id="3.40.970.10:FF:000002">
    <property type="entry name" value="Ribonuclease H"/>
    <property type="match status" value="1"/>
</dbReference>
<feature type="compositionally biased region" description="Polar residues" evidence="11">
    <location>
        <begin position="158"/>
        <end position="167"/>
    </location>
</feature>
<name>A0A5D3AKH7_9TREE</name>
<evidence type="ECO:0000256" key="2">
    <source>
        <dbReference type="ARBA" id="ARBA00004065"/>
    </source>
</evidence>
<evidence type="ECO:0000256" key="1">
    <source>
        <dbReference type="ARBA" id="ARBA00001946"/>
    </source>
</evidence>
<feature type="domain" description="Ribonuclease H1 N-terminal" evidence="12">
    <location>
        <begin position="112"/>
        <end position="154"/>
    </location>
</feature>
<keyword evidence="6" id="KW-0540">Nuclease</keyword>
<dbReference type="GO" id="GO:0043137">
    <property type="term" value="P:DNA replication, removal of RNA primer"/>
    <property type="evidence" value="ECO:0007669"/>
    <property type="project" value="TreeGrafter"/>
</dbReference>
<dbReference type="GO" id="GO:0004523">
    <property type="term" value="F:RNA-DNA hybrid ribonuclease activity"/>
    <property type="evidence" value="ECO:0007669"/>
    <property type="project" value="UniProtKB-EC"/>
</dbReference>
<keyword evidence="14" id="KW-1185">Reference proteome</keyword>
<keyword evidence="8" id="KW-0255">Endonuclease</keyword>
<feature type="region of interest" description="Disordered" evidence="11">
    <location>
        <begin position="156"/>
        <end position="212"/>
    </location>
</feature>
<dbReference type="PANTHER" id="PTHR10642:SF26">
    <property type="entry name" value="RIBONUCLEASE H1"/>
    <property type="match status" value="1"/>
</dbReference>
<dbReference type="FunFam" id="3.40.970.10:FF:000001">
    <property type="entry name" value="Ribonuclease H1"/>
    <property type="match status" value="1"/>
</dbReference>
<keyword evidence="10" id="KW-0460">Magnesium</keyword>
<evidence type="ECO:0000313" key="14">
    <source>
        <dbReference type="Proteomes" id="UP000322245"/>
    </source>
</evidence>
<evidence type="ECO:0000256" key="11">
    <source>
        <dbReference type="SAM" id="MobiDB-lite"/>
    </source>
</evidence>
<dbReference type="InterPro" id="IPR037056">
    <property type="entry name" value="RNase_H1_N_sf"/>
</dbReference>
<dbReference type="InterPro" id="IPR050092">
    <property type="entry name" value="RNase_H"/>
</dbReference>
<evidence type="ECO:0000313" key="13">
    <source>
        <dbReference type="EMBL" id="TYJ51158.1"/>
    </source>
</evidence>
<comment type="similarity">
    <text evidence="3">Belongs to the RNase H family.</text>
</comment>
<feature type="region of interest" description="Disordered" evidence="11">
    <location>
        <begin position="1"/>
        <end position="28"/>
    </location>
</feature>
<gene>
    <name evidence="13" type="ORF">B9479_008288</name>
</gene>
<dbReference type="EC" id="3.1.26.4" evidence="4"/>
<sequence length="212" mass="22980">MYTSPLQHASSHTTNPSAKNMPKPGFYGVAEGRNPGLYHTWEEAKAQVNGYSGAKHQKFKTAEEAAQFVATSGSTGSTPQYTGYAHKSEQHSYSPQNGSYNVQGSLPTKPRVYGVAKGHNPGVYNTWEEAKAQVNGYSGAKYQKFKTTREAAQFVAASGSTGSTPQYTGYAPKSEQYSYSPQNGSYNVQGSYQTSDKEEVLMAEPREAASSR</sequence>
<evidence type="ECO:0000256" key="7">
    <source>
        <dbReference type="ARBA" id="ARBA00022723"/>
    </source>
</evidence>
<comment type="caution">
    <text evidence="13">The sequence shown here is derived from an EMBL/GenBank/DDBJ whole genome shotgun (WGS) entry which is preliminary data.</text>
</comment>
<dbReference type="GO" id="GO:0046872">
    <property type="term" value="F:metal ion binding"/>
    <property type="evidence" value="ECO:0007669"/>
    <property type="project" value="UniProtKB-KW"/>
</dbReference>
<dbReference type="PANTHER" id="PTHR10642">
    <property type="entry name" value="RIBONUCLEASE H1"/>
    <property type="match status" value="1"/>
</dbReference>
<feature type="compositionally biased region" description="Basic and acidic residues" evidence="11">
    <location>
        <begin position="195"/>
        <end position="212"/>
    </location>
</feature>
<evidence type="ECO:0000256" key="10">
    <source>
        <dbReference type="ARBA" id="ARBA00022842"/>
    </source>
</evidence>
<accession>A0A5D3AKH7</accession>
<reference evidence="13 14" key="1">
    <citation type="submission" date="2017-05" db="EMBL/GenBank/DDBJ databases">
        <title>The Genome Sequence of Tsuchiyaea wingfieldii DSM 27421.</title>
        <authorList>
            <person name="Cuomo C."/>
            <person name="Passer A."/>
            <person name="Billmyre B."/>
            <person name="Heitman J."/>
        </authorList>
    </citation>
    <scope>NUCLEOTIDE SEQUENCE [LARGE SCALE GENOMIC DNA]</scope>
    <source>
        <strain evidence="13 14">DSM 27421</strain>
    </source>
</reference>
<keyword evidence="7" id="KW-0479">Metal-binding</keyword>
<comment type="cofactor">
    <cofactor evidence="1">
        <name>Mg(2+)</name>
        <dbReference type="ChEBI" id="CHEBI:18420"/>
    </cofactor>
</comment>
<feature type="region of interest" description="Disordered" evidence="11">
    <location>
        <begin position="69"/>
        <end position="97"/>
    </location>
</feature>
<evidence type="ECO:0000256" key="9">
    <source>
        <dbReference type="ARBA" id="ARBA00022801"/>
    </source>
</evidence>
<evidence type="ECO:0000256" key="4">
    <source>
        <dbReference type="ARBA" id="ARBA00012180"/>
    </source>
</evidence>
<feature type="compositionally biased region" description="Polar residues" evidence="11">
    <location>
        <begin position="175"/>
        <end position="194"/>
    </location>
</feature>